<evidence type="ECO:0000313" key="3">
    <source>
        <dbReference type="Proteomes" id="UP000694865"/>
    </source>
</evidence>
<evidence type="ECO:0000256" key="1">
    <source>
        <dbReference type="RuleBase" id="RU000507"/>
    </source>
</evidence>
<dbReference type="InterPro" id="IPR001307">
    <property type="entry name" value="Thiosulphate_STrfase_CS"/>
</dbReference>
<dbReference type="Gene3D" id="3.40.250.10">
    <property type="entry name" value="Rhodanese-like domain"/>
    <property type="match status" value="1"/>
</dbReference>
<dbReference type="InterPro" id="IPR036873">
    <property type="entry name" value="Rhodanese-like_dom_sf"/>
</dbReference>
<dbReference type="PANTHER" id="PTHR44086:SF10">
    <property type="entry name" value="THIOSULFATE SULFURTRANSFERASE_RHODANESE-LIKE DOMAIN-CONTAINING PROTEIN 3"/>
    <property type="match status" value="1"/>
</dbReference>
<dbReference type="InterPro" id="IPR001763">
    <property type="entry name" value="Rhodanese-like_dom"/>
</dbReference>
<proteinExistence type="predicted"/>
<dbReference type="PANTHER" id="PTHR44086">
    <property type="entry name" value="THIOSULFATE SULFURTRANSFERASE RDL2, MITOCHONDRIAL-RELATED"/>
    <property type="match status" value="1"/>
</dbReference>
<feature type="domain" description="Rhodanese" evidence="2">
    <location>
        <begin position="31"/>
        <end position="134"/>
    </location>
</feature>
<accession>A0ABM0M754</accession>
<dbReference type="PROSITE" id="PS00683">
    <property type="entry name" value="RHODANESE_2"/>
    <property type="match status" value="1"/>
</dbReference>
<dbReference type="PROSITE" id="PS50206">
    <property type="entry name" value="RHODANESE_3"/>
    <property type="match status" value="1"/>
</dbReference>
<keyword evidence="1" id="KW-0808">Transferase</keyword>
<protein>
    <recommendedName>
        <fullName evidence="1">Sulfurtransferase</fullName>
    </recommendedName>
</protein>
<name>A0ABM0M754_SACKO</name>
<gene>
    <name evidence="4" type="primary">LOC102810056</name>
</gene>
<dbReference type="SMART" id="SM00450">
    <property type="entry name" value="RHOD"/>
    <property type="match status" value="1"/>
</dbReference>
<dbReference type="RefSeq" id="XP_006815845.1">
    <property type="nucleotide sequence ID" value="XM_006815782.1"/>
</dbReference>
<reference evidence="4" key="1">
    <citation type="submission" date="2025-08" db="UniProtKB">
        <authorList>
            <consortium name="RefSeq"/>
        </authorList>
    </citation>
    <scope>IDENTIFICATION</scope>
    <source>
        <tissue evidence="4">Testes</tissue>
    </source>
</reference>
<organism evidence="3 4">
    <name type="scientific">Saccoglossus kowalevskii</name>
    <name type="common">Acorn worm</name>
    <dbReference type="NCBI Taxonomy" id="10224"/>
    <lineage>
        <taxon>Eukaryota</taxon>
        <taxon>Metazoa</taxon>
        <taxon>Hemichordata</taxon>
        <taxon>Enteropneusta</taxon>
        <taxon>Harrimaniidae</taxon>
        <taxon>Saccoglossus</taxon>
    </lineage>
</organism>
<dbReference type="Proteomes" id="UP000694865">
    <property type="component" value="Unplaced"/>
</dbReference>
<dbReference type="SUPFAM" id="SSF52821">
    <property type="entry name" value="Rhodanese/Cell cycle control phosphatase"/>
    <property type="match status" value="1"/>
</dbReference>
<sequence length="136" mass="15554">MGLPIQGLWRCMGVIVARGRLQRVQQPSLLDSGDVQLIDVREPDELIEYGKIPKSLNIPLSRLTKSLSMNESNFIEQFGKEMPMKWNINLIFHSMGPIRSKAAMKLAHKLGFLKARHYPGGWEEWSEKQGLPLKKE</sequence>
<keyword evidence="3" id="KW-1185">Reference proteome</keyword>
<dbReference type="Pfam" id="PF00581">
    <property type="entry name" value="Rhodanese"/>
    <property type="match status" value="1"/>
</dbReference>
<evidence type="ECO:0000313" key="4">
    <source>
        <dbReference type="RefSeq" id="XP_006815845.1"/>
    </source>
</evidence>
<evidence type="ECO:0000259" key="2">
    <source>
        <dbReference type="PROSITE" id="PS50206"/>
    </source>
</evidence>
<dbReference type="GeneID" id="102810056"/>